<name>A0ABS8PAA5_9PSEU</name>
<accession>A0ABS8PAA5</accession>
<organism evidence="1 2">
    <name type="scientific">Actinomycetospora endophytica</name>
    <dbReference type="NCBI Taxonomy" id="2291215"/>
    <lineage>
        <taxon>Bacteria</taxon>
        <taxon>Bacillati</taxon>
        <taxon>Actinomycetota</taxon>
        <taxon>Actinomycetes</taxon>
        <taxon>Pseudonocardiales</taxon>
        <taxon>Pseudonocardiaceae</taxon>
        <taxon>Actinomycetospora</taxon>
    </lineage>
</organism>
<sequence length="164" mass="18069">MTRMMIDCRDVPSESGCTLTIAGEPDEVLRAAAAHAVDVHGHADGEELRNGLREALREASDGLTPAGAFIQVIEFRTRRIDEFDDVTRQWADAIGPARTARWDITGADLDEADSYLQIVEFPDRAAAMSNSDHPATSAFADRLRKLCDSDPTFHNLEVHQSTVF</sequence>
<dbReference type="InterPro" id="IPR009409">
    <property type="entry name" value="DUF1059"/>
</dbReference>
<proteinExistence type="predicted"/>
<protein>
    <submittedName>
        <fullName evidence="1">DUF1059 domain-containing protein</fullName>
    </submittedName>
</protein>
<comment type="caution">
    <text evidence="1">The sequence shown here is derived from an EMBL/GenBank/DDBJ whole genome shotgun (WGS) entry which is preliminary data.</text>
</comment>
<evidence type="ECO:0000313" key="2">
    <source>
        <dbReference type="Proteomes" id="UP001199469"/>
    </source>
</evidence>
<dbReference type="EMBL" id="JAJNDB010000003">
    <property type="protein sequence ID" value="MCD2195207.1"/>
    <property type="molecule type" value="Genomic_DNA"/>
</dbReference>
<keyword evidence="2" id="KW-1185">Reference proteome</keyword>
<dbReference type="Proteomes" id="UP001199469">
    <property type="component" value="Unassembled WGS sequence"/>
</dbReference>
<reference evidence="1 2" key="1">
    <citation type="submission" date="2021-11" db="EMBL/GenBank/DDBJ databases">
        <title>Draft genome sequence of Actinomycetospora sp. SF1 isolated from the rhizosphere soil.</title>
        <authorList>
            <person name="Duangmal K."/>
            <person name="Chantavorakit T."/>
        </authorList>
    </citation>
    <scope>NUCLEOTIDE SEQUENCE [LARGE SCALE GENOMIC DNA]</scope>
    <source>
        <strain evidence="1 2">TBRC 5722</strain>
    </source>
</reference>
<evidence type="ECO:0000313" key="1">
    <source>
        <dbReference type="EMBL" id="MCD2195207.1"/>
    </source>
</evidence>
<gene>
    <name evidence="1" type="ORF">LQ327_17710</name>
</gene>
<dbReference type="Pfam" id="PF06348">
    <property type="entry name" value="DUF1059"/>
    <property type="match status" value="1"/>
</dbReference>